<dbReference type="AlphaFoldDB" id="A0AA40KGY2"/>
<protein>
    <submittedName>
        <fullName evidence="2">Uncharacterized protein</fullName>
    </submittedName>
</protein>
<dbReference type="Proteomes" id="UP001177670">
    <property type="component" value="Unassembled WGS sequence"/>
</dbReference>
<reference evidence="2" key="1">
    <citation type="submission" date="2021-10" db="EMBL/GenBank/DDBJ databases">
        <title>Melipona bicolor Genome sequencing and assembly.</title>
        <authorList>
            <person name="Araujo N.S."/>
            <person name="Arias M.C."/>
        </authorList>
    </citation>
    <scope>NUCLEOTIDE SEQUENCE</scope>
    <source>
        <strain evidence="2">USP_2M_L1-L4_2017</strain>
        <tissue evidence="2">Whole body</tissue>
    </source>
</reference>
<evidence type="ECO:0000313" key="3">
    <source>
        <dbReference type="Proteomes" id="UP001177670"/>
    </source>
</evidence>
<keyword evidence="3" id="KW-1185">Reference proteome</keyword>
<accession>A0AA40KGY2</accession>
<dbReference type="EMBL" id="JAHYIQ010000035">
    <property type="protein sequence ID" value="KAK1119665.1"/>
    <property type="molecule type" value="Genomic_DNA"/>
</dbReference>
<feature type="region of interest" description="Disordered" evidence="1">
    <location>
        <begin position="73"/>
        <end position="102"/>
    </location>
</feature>
<comment type="caution">
    <text evidence="2">The sequence shown here is derived from an EMBL/GenBank/DDBJ whole genome shotgun (WGS) entry which is preliminary data.</text>
</comment>
<name>A0AA40KGY2_9HYME</name>
<organism evidence="2 3">
    <name type="scientific">Melipona bicolor</name>
    <dbReference type="NCBI Taxonomy" id="60889"/>
    <lineage>
        <taxon>Eukaryota</taxon>
        <taxon>Metazoa</taxon>
        <taxon>Ecdysozoa</taxon>
        <taxon>Arthropoda</taxon>
        <taxon>Hexapoda</taxon>
        <taxon>Insecta</taxon>
        <taxon>Pterygota</taxon>
        <taxon>Neoptera</taxon>
        <taxon>Endopterygota</taxon>
        <taxon>Hymenoptera</taxon>
        <taxon>Apocrita</taxon>
        <taxon>Aculeata</taxon>
        <taxon>Apoidea</taxon>
        <taxon>Anthophila</taxon>
        <taxon>Apidae</taxon>
        <taxon>Melipona</taxon>
    </lineage>
</organism>
<gene>
    <name evidence="2" type="ORF">K0M31_013084</name>
</gene>
<evidence type="ECO:0000256" key="1">
    <source>
        <dbReference type="SAM" id="MobiDB-lite"/>
    </source>
</evidence>
<evidence type="ECO:0000313" key="2">
    <source>
        <dbReference type="EMBL" id="KAK1119665.1"/>
    </source>
</evidence>
<proteinExistence type="predicted"/>
<sequence length="102" mass="11791">MRPGIRHKRDCPIYKKVKSRKGEAKNFKEVLLDFQLSVRFPSNSPRKSLENSSSPFSPRMLVPLCTAKQGIAKRAQRNPCKGLRRQEQPKFKKVPKKKDLIS</sequence>